<sequence>MKAFLDSAAVTDIKSAELFRKTNEKLELFQRKQIMSNLSFSAAYASIYNGERASKIRHHSCSFS</sequence>
<name>A0A2I6SCN3_9VIRU</name>
<reference evidence="1" key="2">
    <citation type="journal article" date="2018" name="Genome Announc.">
        <title>First Report of a Complete Genome Sequence of White spot syndrome virus from India.</title>
        <authorList>
            <person name="Vinaya Kumar K."/>
            <person name="Shekhar M.S."/>
            <person name="Otta S.K."/>
            <person name="Karthic K."/>
            <person name="Ashok Kumar J."/>
            <person name="Gopikrishna G."/>
            <person name="Vijayan K.K."/>
        </authorList>
    </citation>
    <scope>NUCLEOTIDE SEQUENCE</scope>
    <source>
        <strain evidence="1">IN_AP4RU</strain>
    </source>
</reference>
<protein>
    <submittedName>
        <fullName evidence="1">WSSV613</fullName>
    </submittedName>
</protein>
<organism evidence="1">
    <name type="scientific">White spot syndrome virus</name>
    <dbReference type="NCBI Taxonomy" id="342409"/>
    <lineage>
        <taxon>Viruses</taxon>
        <taxon>Viruses incertae sedis</taxon>
        <taxon>Naldaviricetes</taxon>
        <taxon>Nimaviridae</taxon>
        <taxon>Whispovirus</taxon>
    </lineage>
</organism>
<dbReference type="Proteomes" id="UP000267352">
    <property type="component" value="Segment"/>
</dbReference>
<evidence type="ECO:0000313" key="1">
    <source>
        <dbReference type="EMBL" id="AUO15320.1"/>
    </source>
</evidence>
<proteinExistence type="predicted"/>
<dbReference type="EMBL" id="MG702567">
    <property type="protein sequence ID" value="AUO15320.1"/>
    <property type="molecule type" value="Genomic_DNA"/>
</dbReference>
<reference evidence="1" key="1">
    <citation type="submission" date="2017-12" db="EMBL/GenBank/DDBJ databases">
        <authorList>
            <person name="Katneni V.K."/>
            <person name="Shekhar M.S."/>
            <person name="Otta S.K."/>
            <person name="Karthic K."/>
            <person name="Jangam A.K."/>
            <person name="Gopikrishna G."/>
            <person name="Vijayan K.K."/>
        </authorList>
    </citation>
    <scope>NUCLEOTIDE SEQUENCE [LARGE SCALE GENOMIC DNA]</scope>
    <source>
        <strain evidence="1">IN_AP4RU</strain>
    </source>
</reference>
<accession>A0A2I6SCN3</accession>